<reference evidence="5 6" key="1">
    <citation type="submission" date="2019-09" db="EMBL/GenBank/DDBJ databases">
        <authorList>
            <person name="Feng G."/>
        </authorList>
    </citation>
    <scope>NUCLEOTIDE SEQUENCE [LARGE SCALE GENOMIC DNA]</scope>
    <source>
        <strain evidence="4 5">KACC 19283</strain>
        <strain evidence="3 6">KACC 19284</strain>
    </source>
</reference>
<feature type="signal peptide" evidence="2">
    <location>
        <begin position="1"/>
        <end position="23"/>
    </location>
</feature>
<evidence type="ECO:0000256" key="2">
    <source>
        <dbReference type="SAM" id="SignalP"/>
    </source>
</evidence>
<sequence>MTKFSIAGFAVLASVGLSTAAFAQTDDNTGLQSASVVISATNPAKCDLTASSAAVSLPADSITDANGFAYTNIGERVASALNNLTVKAWCTGGTNSLNLSRTSLSLDSAGAGVGSDGFARAVIYDIEMKVAGAQRADQSAPPANEGTSDGEGFGPGTVGQSALGRFGATGSGNLISFSNETDNATSGAVTAANSSAGPRSSFAIDNSRRLVAGAYSSVVKITLTPGT</sequence>
<dbReference type="Proteomes" id="UP000325933">
    <property type="component" value="Unassembled WGS sequence"/>
</dbReference>
<evidence type="ECO:0000313" key="4">
    <source>
        <dbReference type="EMBL" id="KAA9027433.1"/>
    </source>
</evidence>
<gene>
    <name evidence="4" type="ORF">F4U95_17090</name>
    <name evidence="3" type="ORF">F4U96_16965</name>
</gene>
<dbReference type="RefSeq" id="WP_150426538.1">
    <property type="nucleotide sequence ID" value="NZ_VYQA01000013.1"/>
</dbReference>
<organism evidence="4 5">
    <name type="scientific">Sphingobium limneticum</name>
    <dbReference type="NCBI Taxonomy" id="1007511"/>
    <lineage>
        <taxon>Bacteria</taxon>
        <taxon>Pseudomonadati</taxon>
        <taxon>Pseudomonadota</taxon>
        <taxon>Alphaproteobacteria</taxon>
        <taxon>Sphingomonadales</taxon>
        <taxon>Sphingomonadaceae</taxon>
        <taxon>Sphingobium</taxon>
    </lineage>
</organism>
<keyword evidence="6" id="KW-1185">Reference proteome</keyword>
<feature type="chain" id="PRO_5023834080" description="Spore coat protein U domain-containing protein" evidence="2">
    <location>
        <begin position="24"/>
        <end position="227"/>
    </location>
</feature>
<dbReference type="EMBL" id="VYQB01000013">
    <property type="protein sequence ID" value="KAA9014344.1"/>
    <property type="molecule type" value="Genomic_DNA"/>
</dbReference>
<dbReference type="Proteomes" id="UP000326364">
    <property type="component" value="Unassembled WGS sequence"/>
</dbReference>
<protein>
    <recommendedName>
        <fullName evidence="7">Spore coat protein U domain-containing protein</fullName>
    </recommendedName>
</protein>
<evidence type="ECO:0000313" key="3">
    <source>
        <dbReference type="EMBL" id="KAA9014344.1"/>
    </source>
</evidence>
<accession>A0A5J5HY45</accession>
<proteinExistence type="predicted"/>
<evidence type="ECO:0000256" key="1">
    <source>
        <dbReference type="SAM" id="MobiDB-lite"/>
    </source>
</evidence>
<feature type="region of interest" description="Disordered" evidence="1">
    <location>
        <begin position="135"/>
        <end position="159"/>
    </location>
</feature>
<evidence type="ECO:0000313" key="6">
    <source>
        <dbReference type="Proteomes" id="UP000326364"/>
    </source>
</evidence>
<comment type="caution">
    <text evidence="4">The sequence shown here is derived from an EMBL/GenBank/DDBJ whole genome shotgun (WGS) entry which is preliminary data.</text>
</comment>
<evidence type="ECO:0000313" key="5">
    <source>
        <dbReference type="Proteomes" id="UP000325933"/>
    </source>
</evidence>
<dbReference type="AlphaFoldDB" id="A0A5J5HY45"/>
<name>A0A5J5HY45_9SPHN</name>
<keyword evidence="2" id="KW-0732">Signal</keyword>
<dbReference type="EMBL" id="VYQA01000013">
    <property type="protein sequence ID" value="KAA9027433.1"/>
    <property type="molecule type" value="Genomic_DNA"/>
</dbReference>
<evidence type="ECO:0008006" key="7">
    <source>
        <dbReference type="Google" id="ProtNLM"/>
    </source>
</evidence>